<evidence type="ECO:0000313" key="1">
    <source>
        <dbReference type="EMBL" id="UXI65982.1"/>
    </source>
</evidence>
<dbReference type="RefSeq" id="WP_261692972.1">
    <property type="nucleotide sequence ID" value="NZ_CP104694.1"/>
</dbReference>
<sequence length="64" mass="7037">MQNVISIAWTDTELSEIDQALSTLEARLANLIALTPDQVRGLTKMGDKSEAFCRQTVTVLSMNP</sequence>
<reference evidence="1" key="1">
    <citation type="submission" date="2022-09" db="EMBL/GenBank/DDBJ databases">
        <title>Tahibacter sp. nov., isolated from a fresh water.</title>
        <authorList>
            <person name="Baek J.H."/>
            <person name="Lee J.K."/>
            <person name="Kim J.M."/>
            <person name="Jeon C.O."/>
        </authorList>
    </citation>
    <scope>NUCLEOTIDE SEQUENCE</scope>
    <source>
        <strain evidence="1">W38</strain>
    </source>
</reference>
<organism evidence="1 2">
    <name type="scientific">Tahibacter amnicola</name>
    <dbReference type="NCBI Taxonomy" id="2976241"/>
    <lineage>
        <taxon>Bacteria</taxon>
        <taxon>Pseudomonadati</taxon>
        <taxon>Pseudomonadota</taxon>
        <taxon>Gammaproteobacteria</taxon>
        <taxon>Lysobacterales</taxon>
        <taxon>Rhodanobacteraceae</taxon>
        <taxon>Tahibacter</taxon>
    </lineage>
</organism>
<keyword evidence="2" id="KW-1185">Reference proteome</keyword>
<protein>
    <submittedName>
        <fullName evidence="1">Uncharacterized protein</fullName>
    </submittedName>
</protein>
<dbReference type="EMBL" id="CP104694">
    <property type="protein sequence ID" value="UXI65982.1"/>
    <property type="molecule type" value="Genomic_DNA"/>
</dbReference>
<name>A0ABY6BDK1_9GAMM</name>
<gene>
    <name evidence="1" type="ORF">N4264_14585</name>
</gene>
<proteinExistence type="predicted"/>
<dbReference type="Proteomes" id="UP001064632">
    <property type="component" value="Chromosome"/>
</dbReference>
<evidence type="ECO:0000313" key="2">
    <source>
        <dbReference type="Proteomes" id="UP001064632"/>
    </source>
</evidence>
<accession>A0ABY6BDK1</accession>